<sequence>MENHKISANQGRSGGNLWDVPFFRSHVTVWPLLPAAELSWRYL</sequence>
<reference evidence="1 2" key="1">
    <citation type="submission" date="2010-01" db="EMBL/GenBank/DDBJ databases">
        <authorList>
            <person name="Weinstock G."/>
            <person name="Sodergren E."/>
            <person name="Clifton S."/>
            <person name="Fulton L."/>
            <person name="Fulton B."/>
            <person name="Courtney L."/>
            <person name="Fronick C."/>
            <person name="Harrison M."/>
            <person name="Strong C."/>
            <person name="Farmer C."/>
            <person name="Delahaunty K."/>
            <person name="Markovic C."/>
            <person name="Hall O."/>
            <person name="Minx P."/>
            <person name="Tomlinson C."/>
            <person name="Mitreva M."/>
            <person name="Nelson J."/>
            <person name="Hou S."/>
            <person name="Wollam A."/>
            <person name="Pepin K.H."/>
            <person name="Johnson M."/>
            <person name="Bhonagiri V."/>
            <person name="Nash W.E."/>
            <person name="Warren W."/>
            <person name="Chinwalla A."/>
            <person name="Mardis E.R."/>
            <person name="Wilson R.K."/>
        </authorList>
    </citation>
    <scope>NUCLEOTIDE SEQUENCE [LARGE SCALE GENOMIC DNA]</scope>
    <source>
        <strain evidence="1 2">DSM 13479</strain>
    </source>
</reference>
<accession>D3AJ56</accession>
<proteinExistence type="predicted"/>
<evidence type="ECO:0000313" key="2">
    <source>
        <dbReference type="Proteomes" id="UP000004968"/>
    </source>
</evidence>
<dbReference type="HOGENOM" id="CLU_3234618_0_0_9"/>
<dbReference type="Proteomes" id="UP000004968">
    <property type="component" value="Unassembled WGS sequence"/>
</dbReference>
<organism evidence="1 2">
    <name type="scientific">Hungatella hathewayi DSM 13479</name>
    <dbReference type="NCBI Taxonomy" id="566550"/>
    <lineage>
        <taxon>Bacteria</taxon>
        <taxon>Bacillati</taxon>
        <taxon>Bacillota</taxon>
        <taxon>Clostridia</taxon>
        <taxon>Lachnospirales</taxon>
        <taxon>Lachnospiraceae</taxon>
        <taxon>Hungatella</taxon>
    </lineage>
</organism>
<dbReference type="AlphaFoldDB" id="D3AJ56"/>
<gene>
    <name evidence="1" type="ORF">CLOSTHATH_03646</name>
</gene>
<dbReference type="EMBL" id="ACIO01000308">
    <property type="protein sequence ID" value="EFC98129.1"/>
    <property type="molecule type" value="Genomic_DNA"/>
</dbReference>
<protein>
    <submittedName>
        <fullName evidence="1">Uncharacterized protein</fullName>
    </submittedName>
</protein>
<comment type="caution">
    <text evidence="1">The sequence shown here is derived from an EMBL/GenBank/DDBJ whole genome shotgun (WGS) entry which is preliminary data.</text>
</comment>
<evidence type="ECO:0000313" key="1">
    <source>
        <dbReference type="EMBL" id="EFC98129.1"/>
    </source>
</evidence>
<name>D3AJ56_9FIRM</name>